<feature type="region of interest" description="Disordered" evidence="15">
    <location>
        <begin position="814"/>
        <end position="836"/>
    </location>
</feature>
<keyword evidence="14" id="KW-0233">DNA recombination</keyword>
<dbReference type="Pfam" id="PF03732">
    <property type="entry name" value="Retrotrans_gag"/>
    <property type="match status" value="1"/>
</dbReference>
<keyword evidence="5" id="KW-0479">Metal-binding</keyword>
<evidence type="ECO:0000256" key="8">
    <source>
        <dbReference type="ARBA" id="ARBA00022801"/>
    </source>
</evidence>
<dbReference type="GO" id="GO:0046872">
    <property type="term" value="F:metal ion binding"/>
    <property type="evidence" value="ECO:0007669"/>
    <property type="project" value="UniProtKB-KW"/>
</dbReference>
<feature type="compositionally biased region" description="Basic and acidic residues" evidence="15">
    <location>
        <begin position="209"/>
        <end position="223"/>
    </location>
</feature>
<dbReference type="CDD" id="cd09274">
    <property type="entry name" value="RNase_HI_RT_Ty3"/>
    <property type="match status" value="1"/>
</dbReference>
<feature type="compositionally biased region" description="Polar residues" evidence="15">
    <location>
        <begin position="249"/>
        <end position="265"/>
    </location>
</feature>
<comment type="caution">
    <text evidence="17">The sequence shown here is derived from an EMBL/GenBank/DDBJ whole genome shotgun (WGS) entry which is preliminary data.</text>
</comment>
<keyword evidence="3" id="KW-0548">Nucleotidyltransferase</keyword>
<dbReference type="GO" id="GO:0006508">
    <property type="term" value="P:proteolysis"/>
    <property type="evidence" value="ECO:0007669"/>
    <property type="project" value="UniProtKB-KW"/>
</dbReference>
<dbReference type="GO" id="GO:0003887">
    <property type="term" value="F:DNA-directed DNA polymerase activity"/>
    <property type="evidence" value="ECO:0007669"/>
    <property type="project" value="UniProtKB-KW"/>
</dbReference>
<feature type="domain" description="Integrase catalytic" evidence="16">
    <location>
        <begin position="954"/>
        <end position="1120"/>
    </location>
</feature>
<evidence type="ECO:0000256" key="9">
    <source>
        <dbReference type="ARBA" id="ARBA00022842"/>
    </source>
</evidence>
<evidence type="ECO:0000256" key="13">
    <source>
        <dbReference type="ARBA" id="ARBA00023125"/>
    </source>
</evidence>
<dbReference type="InterPro" id="IPR005162">
    <property type="entry name" value="Retrotrans_gag_dom"/>
</dbReference>
<keyword evidence="7" id="KW-0255">Endonuclease</keyword>
<dbReference type="CDD" id="cd00303">
    <property type="entry name" value="retropepsin_like"/>
    <property type="match status" value="1"/>
</dbReference>
<dbReference type="GO" id="GO:0004519">
    <property type="term" value="F:endonuclease activity"/>
    <property type="evidence" value="ECO:0007669"/>
    <property type="project" value="UniProtKB-KW"/>
</dbReference>
<evidence type="ECO:0000256" key="12">
    <source>
        <dbReference type="ARBA" id="ARBA00022932"/>
    </source>
</evidence>
<dbReference type="CDD" id="cd01647">
    <property type="entry name" value="RT_LTR"/>
    <property type="match status" value="1"/>
</dbReference>
<dbReference type="InterPro" id="IPR050951">
    <property type="entry name" value="Retrovirus_Pol_polyprotein"/>
</dbReference>
<feature type="compositionally biased region" description="Basic and acidic residues" evidence="15">
    <location>
        <begin position="133"/>
        <end position="171"/>
    </location>
</feature>
<dbReference type="InterPro" id="IPR041588">
    <property type="entry name" value="Integrase_H2C2"/>
</dbReference>
<evidence type="ECO:0000256" key="15">
    <source>
        <dbReference type="SAM" id="MobiDB-lite"/>
    </source>
</evidence>
<dbReference type="FunFam" id="3.10.20.370:FF:000001">
    <property type="entry name" value="Retrovirus-related Pol polyprotein from transposon 17.6-like protein"/>
    <property type="match status" value="1"/>
</dbReference>
<feature type="compositionally biased region" description="Polar residues" evidence="15">
    <location>
        <begin position="2122"/>
        <end position="2131"/>
    </location>
</feature>
<dbReference type="PANTHER" id="PTHR37984:SF5">
    <property type="entry name" value="PROTEIN NYNRIN-LIKE"/>
    <property type="match status" value="1"/>
</dbReference>
<dbReference type="Proteomes" id="UP000694240">
    <property type="component" value="Chromosome 7"/>
</dbReference>
<keyword evidence="18" id="KW-1185">Reference proteome</keyword>
<dbReference type="PANTHER" id="PTHR37984">
    <property type="entry name" value="PROTEIN CBG26694"/>
    <property type="match status" value="1"/>
</dbReference>
<feature type="compositionally biased region" description="Basic and acidic residues" evidence="15">
    <location>
        <begin position="3123"/>
        <end position="3132"/>
    </location>
</feature>
<protein>
    <recommendedName>
        <fullName evidence="16">Integrase catalytic domain-containing protein</fullName>
    </recommendedName>
</protein>
<feature type="region of interest" description="Disordered" evidence="15">
    <location>
        <begin position="3116"/>
        <end position="3206"/>
    </location>
</feature>
<reference evidence="17 18" key="1">
    <citation type="submission" date="2020-12" db="EMBL/GenBank/DDBJ databases">
        <title>Concerted genomic and epigenomic changes stabilize Arabidopsis allopolyploids.</title>
        <authorList>
            <person name="Chen Z."/>
        </authorList>
    </citation>
    <scope>NUCLEOTIDE SEQUENCE [LARGE SCALE GENOMIC DNA]</scope>
    <source>
        <strain evidence="17">Allo738</strain>
        <tissue evidence="17">Leaf</tissue>
    </source>
</reference>
<feature type="compositionally biased region" description="Acidic residues" evidence="15">
    <location>
        <begin position="1760"/>
        <end position="1773"/>
    </location>
</feature>
<dbReference type="Pfam" id="PF00665">
    <property type="entry name" value="rve"/>
    <property type="match status" value="2"/>
</dbReference>
<evidence type="ECO:0000256" key="2">
    <source>
        <dbReference type="ARBA" id="ARBA00022679"/>
    </source>
</evidence>
<dbReference type="InterPro" id="IPR000477">
    <property type="entry name" value="RT_dom"/>
</dbReference>
<proteinExistence type="predicted"/>
<evidence type="ECO:0000313" key="17">
    <source>
        <dbReference type="EMBL" id="KAG7585673.1"/>
    </source>
</evidence>
<feature type="compositionally biased region" description="Basic and acidic residues" evidence="15">
    <location>
        <begin position="818"/>
        <end position="828"/>
    </location>
</feature>
<gene>
    <name evidence="17" type="ORF">ISN45_Aa02g010180</name>
</gene>
<feature type="region of interest" description="Disordered" evidence="15">
    <location>
        <begin position="19"/>
        <end position="41"/>
    </location>
</feature>
<feature type="compositionally biased region" description="Polar residues" evidence="15">
    <location>
        <begin position="191"/>
        <end position="205"/>
    </location>
</feature>
<dbReference type="GO" id="GO:0003964">
    <property type="term" value="F:RNA-directed DNA polymerase activity"/>
    <property type="evidence" value="ECO:0007669"/>
    <property type="project" value="UniProtKB-KW"/>
</dbReference>
<evidence type="ECO:0000256" key="3">
    <source>
        <dbReference type="ARBA" id="ARBA00022695"/>
    </source>
</evidence>
<dbReference type="Pfam" id="PF17921">
    <property type="entry name" value="Integrase_H2C2"/>
    <property type="match status" value="1"/>
</dbReference>
<dbReference type="Pfam" id="PF00078">
    <property type="entry name" value="RVT_1"/>
    <property type="match status" value="1"/>
</dbReference>
<sequence length="3439" mass="392694">MILDDVILESTKDLECGNELEPVEQHEARKQLEPEEQNEPEDELVAAEVLLKKLIKPPWLGEIAKPIGFNNGRVRKMVGTGEETNNNNNQLLVEAMTELMDTKLNAFFNNLHQMSRSPKRNKKQQQQIPQPRRPQEKPNWRSGSARDDSKYDCHGRSEQRSVEQDKHLQDKIQRQRRIEELEKEMLETLNAFTNSQKKSPTNRQPIGTEETKKRSSCPEEKLAIQEPESNQPLPICNEPEMLQEKAESNIKQNTETQPDTSVQEQTKNKPEEHLTFPRESLEAKFDFSIIQYSLVSENKQACEKLTQLEPVHPSSIVSFSQIQEENSSREEQRSLSLAKDMEQLPEPVLMPIPSYYSRKHCKDIELVRIEPNLFVLVSAEEEKRFGLERVKEFRVSDSVLRSMLTSLGSLKPETLLKMQGLVTNEHHEILSSLNVSKFSDITKLIRARTEPMLHKTFTKSRNHLESESNVLYYKNVFKHHHKELFDSSRTFDVFSLVFVKAHEKQVKDATSNTRRSYDFTNPFDYGSKEYLDPPWSKMKESKESKARTYLFGVWNWKYLRKTTAIAKGCSALKYYFPNVYFCSVLFFVSTLFPFEVGDLDLRSNPFQVEGDDMILQEQAAEEELEHELDHTSFNSIELATTHGINLEKELKLRPDEALIIITCPMTCSRAKNFKQDIGGLLKRRIKPPDLEVLSHSFFVRTGVAVVTMLDKKPISYFRMIFEVGEQVWVWLKKKRFLAEKMSKQIDSTFSIIRRVNQNAYQLELQGKYNLSSSFEVSDLVLSNAEISDLRSNPFQVGEDDVILESTKDLECGNELEPVEQHEARKQLEPEEQNEPEDELVASEVLLKKLIKPPWLGEIAKPIGFNNGRVSQLYSFSLTRVLMAYLEGVLLKRKFKECWNTVMVLLMAVTLLPSRQYRRFSKPAFGGPPCLKMHMDSLLNVIPAREWGTSPGGMKCRRPPILEVEVFDVWGIDFMGPFNPASYGNKYILVAVDYVSKWVEAIASPTNDHKVVLKLFKSIIFPRFGIPKAVISDGGSHFINKVFESLLKKHGVKHKVATPYHPQTSGQVEVYNCQIKAILARVVGISKRDWSTKLDDTLWAYRTAYKTPIGRTPFKMMYGKSCHLPVEVEYKAIWATKLLNLDIKEAQEKKSVDLHELEEIRLEAYESSKVYKERTKAFHDKKISPKDFKAGDQVLLFNSRLKLFPGKLKSRWSGPFTIKEVLPFGAVSLFAKDGSEFRVNGALELILGLNGARRSQHNLGARLGIDLERNEAIQEHPEPDSTSWTRQEVEQVLRNHRGTDSTYQARLHVEYLLDLTSSLHVETNHFACKLVLKAPATSSATKTTSIGNKFHGLPLEDPLDHLDNFDRLCSLTKINGVSEDSFKLRLFPFSLGDKAHHWEKTLPAGSITSWDDCKKAFLTKFFSNSRTARLRNEISSFTQTQSESICEAWERFKGYTIQCPHHGFKKASLLSTLYRGVLPKIRMLLDTASNGNFLNKDVEEGWELIENLALSDGNYNEDFDRSNRGIGDLDAKHSKDIKALNDKLDKILLTQQKQVHYITEEEHYQIQEGENTQDAEVSYIQNQGGYNKGYNPYKPAHPNLSYRSTNVANPQDQVYPQQQQNQSKPFVPYNQGFVPKQQFSGGYQQHNPPPGFAQQPQQAPPAQDQEMKQMLQQLLHGQAAGDKKMAEIQNKVDCSYNDLNVKFEALNSKVKYMESQAASTSAPKHPGQLPGKAIQNPREYANAIQLRSGRELRARPNQDPVTEDSEVQEGEDSIQNETPVEDNTKLDQDTVPRDQAKSPQIEKPTVDKGKKKTFVPPPYKPKIPFPGRFKRDIIEKYRAMFAKHIKELEVRMPLIDAFMLIPDSHKFLKDMVMERIQEVQGMVVLSHECSAIIQKKIIPKKLGDPGSFTLPCSLGPLFFNKCLCDLGASVSLMPLSVARRLGFNKYKSCQIQLILADRSVRVPHGMLEDLPVKIERVEIPTDFVVLEMDEEPKDPLILGRPFLATAGALIDVRRGKIDLNLGDDFKMTFDITKTMKKPTIDGQVFYIEEMDRLADELLEELTEEDYLQSALTKDGEEGFLHLETLGYKKLLDSHKEEESSECFEKLEVPVAEVSTVEEDVSEQTRPTYSTTRRVGLPSSIPEEVKGADSTSKLDDTSRWPSPTSDDWSELKAPKVDLKPLPQGLRYAFLGTNSTYPVIINSALNDDEVNLLLSELRKYRRAIGYSLSDIKGISPSLCNHRIHLENESYSSIEPQRRLNPNLKEVVKKEILKLLDADVIYPISDSTWVSPVHCVPKKGGMTVVKNEKDELIPTKTITGHRMCIDYRKLNAASRKDHFPLPFIDQMLERLANHPYYCFLDGYSGFFQIPIHPNDQEKTTFTCPYGTFAYKRMPFGLCNAPATFQRCEETNLVLNWEKCHFMVREGIVLGHKISEKGIEVDKGKIEVMMQLQPPRQSKTSEVSLATLGSTGDCLKAFHTIKEALVTAPVVQAPNWDYPFEIMCDASDYAVGAVLGQRIDKKLHVIYYASRTLDEAQGRYATTEKELLAVVFAFEKFRSYLVGSKVTVYTDHAALRHIYAKKDTKPRLLRWILLLQEFDMEIVDKKGVENGAADHLSRMRMEEATPIDDSMPEEQLLAIKSYEIVYNKKEIEVACAVREEKFPWYADLVNYLICGEIPKYLDAYQKKKFFRDINHYYWDEPYLYKKGTDGLFRRCIAEEEVQGMLEHCHGSAYGGHFATFKTVQKVLQAGLWWPSMFKDAYGFIAKCDPCQRMGNITRRNEMPQTPILEVEVFDVWGIDFMGPFNPASYGNKYILVAVDYVSKWVEAIASPTNDHKVVLKLFKSIIFPRFGIPKAVISDGGSHFINKVFESLLKKHGVKHKVATPYHPQTSGQVEVSNRQIKAILARVVGVSKRDWSTKLDDTLWAYRTAYKTPIGRTPFQMLYGKSCHLPVEVEYKAIWATKLLNLDIKEAQEKRSVDLHELEEIRLEAYESSKVYKERTKAFHDKKISPKDFKAGDQVLLFNSRLKLFPGKLKSRWSGPFTIKEVFPFGAISLFAKDGSEFKVNGNTMDGDQERKRVSSRHAARGFAIINERIPAPAWTGHASFVREDSPDRVEREVVLNQGGNEPTRRHVEQGRRGGSSSSRDDDAERLARRRREISRGKRVVEADFEPTPEEEAVEMEEEEAVEMEEEIKPAKPAKRDRKKRKPPTPEEYYSYLKALEFEGTRHPHRETMAALGIGEDIDYLAETCGLKTFLGYSFEGYQEETCQLLATLDVHFYADEQEEENERGFGYITFSVKGRDHSLTIRQLNLLYGFPSKEGLVQNFDKRELQAFWKTIAGPGDYIPSKSKSSSIRSPVVRYLHQSIASMFFAKKITGTISEGELQLLDLALIFTLRNTSDGAEMVGDRGNASNSRVLGSFIGIQGVCYTMHRSGRKGSLTIGGF</sequence>
<keyword evidence="6" id="KW-0064">Aspartyl protease</keyword>
<evidence type="ECO:0000256" key="1">
    <source>
        <dbReference type="ARBA" id="ARBA00022670"/>
    </source>
</evidence>
<feature type="region of interest" description="Disordered" evidence="15">
    <location>
        <begin position="113"/>
        <end position="171"/>
    </location>
</feature>
<feature type="compositionally biased region" description="Low complexity" evidence="15">
    <location>
        <begin position="1651"/>
        <end position="1663"/>
    </location>
</feature>
<feature type="compositionally biased region" description="Basic residues" evidence="15">
    <location>
        <begin position="3192"/>
        <end position="3203"/>
    </location>
</feature>
<evidence type="ECO:0000256" key="6">
    <source>
        <dbReference type="ARBA" id="ARBA00022750"/>
    </source>
</evidence>
<evidence type="ECO:0000313" key="18">
    <source>
        <dbReference type="Proteomes" id="UP000694240"/>
    </source>
</evidence>
<dbReference type="PROSITE" id="PS50994">
    <property type="entry name" value="INTEGRASE"/>
    <property type="match status" value="2"/>
</dbReference>
<dbReference type="Pfam" id="PF24626">
    <property type="entry name" value="SH3_Tf2-1"/>
    <property type="match status" value="1"/>
</dbReference>
<feature type="domain" description="Integrase catalytic" evidence="16">
    <location>
        <begin position="2777"/>
        <end position="2942"/>
    </location>
</feature>
<dbReference type="FunFam" id="3.30.420.10:FF:000032">
    <property type="entry name" value="Retrovirus-related Pol polyprotein from transposon 297-like Protein"/>
    <property type="match status" value="2"/>
</dbReference>
<feature type="region of interest" description="Disordered" evidence="15">
    <location>
        <begin position="191"/>
        <end position="277"/>
    </location>
</feature>
<keyword evidence="4" id="KW-0540">Nuclease</keyword>
<dbReference type="InterPro" id="IPR001584">
    <property type="entry name" value="Integrase_cat-core"/>
</dbReference>
<dbReference type="GO" id="GO:0004190">
    <property type="term" value="F:aspartic-type endopeptidase activity"/>
    <property type="evidence" value="ECO:0007669"/>
    <property type="project" value="UniProtKB-KW"/>
</dbReference>
<evidence type="ECO:0000256" key="14">
    <source>
        <dbReference type="ARBA" id="ARBA00023172"/>
    </source>
</evidence>
<dbReference type="EMBL" id="JAEFBK010000007">
    <property type="protein sequence ID" value="KAG7585673.1"/>
    <property type="molecule type" value="Genomic_DNA"/>
</dbReference>
<feature type="compositionally biased region" description="Basic and acidic residues" evidence="15">
    <location>
        <begin position="2141"/>
        <end position="2156"/>
    </location>
</feature>
<keyword evidence="1" id="KW-0645">Protease</keyword>
<evidence type="ECO:0000256" key="11">
    <source>
        <dbReference type="ARBA" id="ARBA00022918"/>
    </source>
</evidence>
<feature type="compositionally biased region" description="Basic and acidic residues" evidence="15">
    <location>
        <begin position="266"/>
        <end position="277"/>
    </location>
</feature>
<keyword evidence="11" id="KW-0695">RNA-directed DNA polymerase</keyword>
<dbReference type="Pfam" id="PF03078">
    <property type="entry name" value="ATHILA"/>
    <property type="match status" value="1"/>
</dbReference>
<feature type="compositionally biased region" description="Acidic residues" evidence="15">
    <location>
        <begin position="3163"/>
        <end position="3186"/>
    </location>
</feature>
<accession>A0A8T2BIC7</accession>
<dbReference type="InterPro" id="IPR041373">
    <property type="entry name" value="RT_RNaseH"/>
</dbReference>
<organism evidence="17 18">
    <name type="scientific">Arabidopsis thaliana x Arabidopsis arenosa</name>
    <dbReference type="NCBI Taxonomy" id="1240361"/>
    <lineage>
        <taxon>Eukaryota</taxon>
        <taxon>Viridiplantae</taxon>
        <taxon>Streptophyta</taxon>
        <taxon>Embryophyta</taxon>
        <taxon>Tracheophyta</taxon>
        <taxon>Spermatophyta</taxon>
        <taxon>Magnoliopsida</taxon>
        <taxon>eudicotyledons</taxon>
        <taxon>Gunneridae</taxon>
        <taxon>Pentapetalae</taxon>
        <taxon>rosids</taxon>
        <taxon>malvids</taxon>
        <taxon>Brassicales</taxon>
        <taxon>Brassicaceae</taxon>
        <taxon>Camelineae</taxon>
        <taxon>Arabidopsis</taxon>
    </lineage>
</organism>
<feature type="region of interest" description="Disordered" evidence="15">
    <location>
        <begin position="2113"/>
        <end position="2166"/>
    </location>
</feature>
<dbReference type="InterPro" id="IPR056924">
    <property type="entry name" value="SH3_Tf2-1"/>
</dbReference>
<evidence type="ECO:0000259" key="16">
    <source>
        <dbReference type="PROSITE" id="PS50994"/>
    </source>
</evidence>
<dbReference type="GO" id="GO:0006310">
    <property type="term" value="P:DNA recombination"/>
    <property type="evidence" value="ECO:0007669"/>
    <property type="project" value="UniProtKB-KW"/>
</dbReference>
<dbReference type="InterPro" id="IPR004312">
    <property type="entry name" value="ATHILA_Orf1_C"/>
</dbReference>
<dbReference type="Pfam" id="PF17917">
    <property type="entry name" value="RT_RNaseH"/>
    <property type="match status" value="1"/>
</dbReference>
<evidence type="ECO:0000256" key="7">
    <source>
        <dbReference type="ARBA" id="ARBA00022759"/>
    </source>
</evidence>
<feature type="region of interest" description="Disordered" evidence="15">
    <location>
        <begin position="1747"/>
        <end position="1816"/>
    </location>
</feature>
<keyword evidence="12" id="KW-0239">DNA-directed DNA polymerase</keyword>
<keyword evidence="13" id="KW-0238">DNA-binding</keyword>
<keyword evidence="10" id="KW-0229">DNA integration</keyword>
<feature type="compositionally biased region" description="Basic and acidic residues" evidence="15">
    <location>
        <begin position="1781"/>
        <end position="1795"/>
    </location>
</feature>
<evidence type="ECO:0000256" key="10">
    <source>
        <dbReference type="ARBA" id="ARBA00022908"/>
    </source>
</evidence>
<name>A0A8T2BIC7_9BRAS</name>
<feature type="compositionally biased region" description="Basic and acidic residues" evidence="15">
    <location>
        <begin position="23"/>
        <end position="33"/>
    </location>
</feature>
<dbReference type="GO" id="GO:0015074">
    <property type="term" value="P:DNA integration"/>
    <property type="evidence" value="ECO:0007669"/>
    <property type="project" value="UniProtKB-KW"/>
</dbReference>
<keyword evidence="9" id="KW-0460">Magnesium</keyword>
<feature type="region of interest" description="Disordered" evidence="15">
    <location>
        <begin position="1613"/>
        <end position="1665"/>
    </location>
</feature>
<evidence type="ECO:0000256" key="4">
    <source>
        <dbReference type="ARBA" id="ARBA00022722"/>
    </source>
</evidence>
<evidence type="ECO:0000256" key="5">
    <source>
        <dbReference type="ARBA" id="ARBA00022723"/>
    </source>
</evidence>
<keyword evidence="8" id="KW-0378">Hydrolase</keyword>
<feature type="compositionally biased region" description="Polar residues" evidence="15">
    <location>
        <begin position="1636"/>
        <end position="1645"/>
    </location>
</feature>
<dbReference type="GO" id="GO:0003677">
    <property type="term" value="F:DNA binding"/>
    <property type="evidence" value="ECO:0007669"/>
    <property type="project" value="UniProtKB-KW"/>
</dbReference>
<keyword evidence="2" id="KW-0808">Transferase</keyword>